<dbReference type="PANTHER" id="PTHR47027:SF20">
    <property type="entry name" value="REVERSE TRANSCRIPTASE-LIKE PROTEIN WITH RNA-DIRECTED DNA POLYMERASE DOMAIN"/>
    <property type="match status" value="1"/>
</dbReference>
<dbReference type="EMBL" id="KN743503">
    <property type="protein sequence ID" value="KIH52508.1"/>
    <property type="molecule type" value="Genomic_DNA"/>
</dbReference>
<evidence type="ECO:0000313" key="1">
    <source>
        <dbReference type="EMBL" id="KIH52508.1"/>
    </source>
</evidence>
<gene>
    <name evidence="1" type="ORF">ANCDUO_17391</name>
</gene>
<dbReference type="OrthoDB" id="5829528at2759"/>
<evidence type="ECO:0000313" key="2">
    <source>
        <dbReference type="Proteomes" id="UP000054047"/>
    </source>
</evidence>
<reference evidence="1 2" key="1">
    <citation type="submission" date="2013-12" db="EMBL/GenBank/DDBJ databases">
        <title>Draft genome of the parsitic nematode Ancylostoma duodenale.</title>
        <authorList>
            <person name="Mitreva M."/>
        </authorList>
    </citation>
    <scope>NUCLEOTIDE SEQUENCE [LARGE SCALE GENOMIC DNA]</scope>
    <source>
        <strain evidence="1 2">Zhejiang</strain>
    </source>
</reference>
<dbReference type="PANTHER" id="PTHR47027">
    <property type="entry name" value="REVERSE TRANSCRIPTASE DOMAIN-CONTAINING PROTEIN"/>
    <property type="match status" value="1"/>
</dbReference>
<accession>A0A0C2C862</accession>
<dbReference type="Proteomes" id="UP000054047">
    <property type="component" value="Unassembled WGS sequence"/>
</dbReference>
<evidence type="ECO:0008006" key="3">
    <source>
        <dbReference type="Google" id="ProtNLM"/>
    </source>
</evidence>
<protein>
    <recommendedName>
        <fullName evidence="3">Reverse transcriptase domain-containing protein</fullName>
    </recommendedName>
</protein>
<organism evidence="1 2">
    <name type="scientific">Ancylostoma duodenale</name>
    <dbReference type="NCBI Taxonomy" id="51022"/>
    <lineage>
        <taxon>Eukaryota</taxon>
        <taxon>Metazoa</taxon>
        <taxon>Ecdysozoa</taxon>
        <taxon>Nematoda</taxon>
        <taxon>Chromadorea</taxon>
        <taxon>Rhabditida</taxon>
        <taxon>Rhabditina</taxon>
        <taxon>Rhabditomorpha</taxon>
        <taxon>Strongyloidea</taxon>
        <taxon>Ancylostomatidae</taxon>
        <taxon>Ancylostomatinae</taxon>
        <taxon>Ancylostoma</taxon>
    </lineage>
</organism>
<proteinExistence type="predicted"/>
<name>A0A0C2C862_9BILA</name>
<dbReference type="AlphaFoldDB" id="A0A0C2C862"/>
<keyword evidence="2" id="KW-1185">Reference proteome</keyword>
<sequence>MVRQINEEGKKAGLQLNAKKTKMMRNIFADPSPVRLDQTTLEDTDEYVYLGRRRAAWTAYNTIKPAVSETKDQGLRAELFNSTVILALCYGSETWTCTKAMETQSRTPQASIERYMVGYTLRRERGKWLYNSDIRSQSKITDVL</sequence>